<gene>
    <name evidence="2" type="ORF">ONZ51_g757</name>
</gene>
<dbReference type="GO" id="GO:0016747">
    <property type="term" value="F:acyltransferase activity, transferring groups other than amino-acyl groups"/>
    <property type="evidence" value="ECO:0007669"/>
    <property type="project" value="InterPro"/>
</dbReference>
<evidence type="ECO:0000259" key="1">
    <source>
        <dbReference type="PROSITE" id="PS51186"/>
    </source>
</evidence>
<evidence type="ECO:0000313" key="2">
    <source>
        <dbReference type="EMBL" id="KAJ8497056.1"/>
    </source>
</evidence>
<dbReference type="InterPro" id="IPR000182">
    <property type="entry name" value="GNAT_dom"/>
</dbReference>
<dbReference type="EMBL" id="JAPEVG010000009">
    <property type="protein sequence ID" value="KAJ8497056.1"/>
    <property type="molecule type" value="Genomic_DNA"/>
</dbReference>
<dbReference type="Proteomes" id="UP001215151">
    <property type="component" value="Unassembled WGS sequence"/>
</dbReference>
<keyword evidence="3" id="KW-1185">Reference proteome</keyword>
<feature type="domain" description="N-acetyltransferase" evidence="1">
    <location>
        <begin position="45"/>
        <end position="212"/>
    </location>
</feature>
<dbReference type="SUPFAM" id="SSF55729">
    <property type="entry name" value="Acyl-CoA N-acyltransferases (Nat)"/>
    <property type="match status" value="1"/>
</dbReference>
<evidence type="ECO:0000313" key="3">
    <source>
        <dbReference type="Proteomes" id="UP001215151"/>
    </source>
</evidence>
<dbReference type="CDD" id="cd04301">
    <property type="entry name" value="NAT_SF"/>
    <property type="match status" value="1"/>
</dbReference>
<dbReference type="InterPro" id="IPR016181">
    <property type="entry name" value="Acyl_CoA_acyltransferase"/>
</dbReference>
<reference evidence="2" key="1">
    <citation type="submission" date="2022-11" db="EMBL/GenBank/DDBJ databases">
        <title>Genome Sequence of Cubamyces cubensis.</title>
        <authorList>
            <person name="Buettner E."/>
        </authorList>
    </citation>
    <scope>NUCLEOTIDE SEQUENCE</scope>
    <source>
        <strain evidence="2">MPL-01</strain>
    </source>
</reference>
<proteinExistence type="predicted"/>
<comment type="caution">
    <text evidence="2">The sequence shown here is derived from an EMBL/GenBank/DDBJ whole genome shotgun (WGS) entry which is preliminary data.</text>
</comment>
<protein>
    <recommendedName>
        <fullName evidence="1">N-acetyltransferase domain-containing protein</fullName>
    </recommendedName>
</protein>
<dbReference type="Gene3D" id="3.40.630.30">
    <property type="match status" value="1"/>
</dbReference>
<accession>A0AAD7U557</accession>
<dbReference type="AlphaFoldDB" id="A0AAD7U557"/>
<sequence>MAPPANIVFQLETNPDERTIEAAAQLFIDLCKDGRPDLALSMAVGTLRPLARVSGELYTAKDEHGELVGFAAWTPPGRSSFDTPEQSEMGIGDFLSQLDDEGKSFQTYLFKEELPKFADRSLGMQNGERSCYWCWFAMVREDYQRKGVCRALFDMVHEKAKSTGATMALITNTRENVGCQVAKYERLGLKKRGEQLFRSPWIDWVYYCVARETNGE</sequence>
<organism evidence="2 3">
    <name type="scientific">Trametes cubensis</name>
    <dbReference type="NCBI Taxonomy" id="1111947"/>
    <lineage>
        <taxon>Eukaryota</taxon>
        <taxon>Fungi</taxon>
        <taxon>Dikarya</taxon>
        <taxon>Basidiomycota</taxon>
        <taxon>Agaricomycotina</taxon>
        <taxon>Agaricomycetes</taxon>
        <taxon>Polyporales</taxon>
        <taxon>Polyporaceae</taxon>
        <taxon>Trametes</taxon>
    </lineage>
</organism>
<name>A0AAD7U557_9APHY</name>
<dbReference type="PROSITE" id="PS51186">
    <property type="entry name" value="GNAT"/>
    <property type="match status" value="1"/>
</dbReference>
<dbReference type="Pfam" id="PF00583">
    <property type="entry name" value="Acetyltransf_1"/>
    <property type="match status" value="1"/>
</dbReference>